<proteinExistence type="predicted"/>
<dbReference type="EMBL" id="JANPWB010000013">
    <property type="protein sequence ID" value="KAJ1104809.1"/>
    <property type="molecule type" value="Genomic_DNA"/>
</dbReference>
<keyword evidence="2" id="KW-1185">Reference proteome</keyword>
<name>A0AAV7MQS2_PLEWA</name>
<gene>
    <name evidence="1" type="ORF">NDU88_002218</name>
</gene>
<organism evidence="1 2">
    <name type="scientific">Pleurodeles waltl</name>
    <name type="common">Iberian ribbed newt</name>
    <dbReference type="NCBI Taxonomy" id="8319"/>
    <lineage>
        <taxon>Eukaryota</taxon>
        <taxon>Metazoa</taxon>
        <taxon>Chordata</taxon>
        <taxon>Craniata</taxon>
        <taxon>Vertebrata</taxon>
        <taxon>Euteleostomi</taxon>
        <taxon>Amphibia</taxon>
        <taxon>Batrachia</taxon>
        <taxon>Caudata</taxon>
        <taxon>Salamandroidea</taxon>
        <taxon>Salamandridae</taxon>
        <taxon>Pleurodelinae</taxon>
        <taxon>Pleurodeles</taxon>
    </lineage>
</organism>
<comment type="caution">
    <text evidence="1">The sequence shown here is derived from an EMBL/GenBank/DDBJ whole genome shotgun (WGS) entry which is preliminary data.</text>
</comment>
<dbReference type="AlphaFoldDB" id="A0AAV7MQS2"/>
<accession>A0AAV7MQS2</accession>
<evidence type="ECO:0000313" key="2">
    <source>
        <dbReference type="Proteomes" id="UP001066276"/>
    </source>
</evidence>
<reference evidence="1" key="1">
    <citation type="journal article" date="2022" name="bioRxiv">
        <title>Sequencing and chromosome-scale assembly of the giantPleurodeles waltlgenome.</title>
        <authorList>
            <person name="Brown T."/>
            <person name="Elewa A."/>
            <person name="Iarovenko S."/>
            <person name="Subramanian E."/>
            <person name="Araus A.J."/>
            <person name="Petzold A."/>
            <person name="Susuki M."/>
            <person name="Suzuki K.-i.T."/>
            <person name="Hayashi T."/>
            <person name="Toyoda A."/>
            <person name="Oliveira C."/>
            <person name="Osipova E."/>
            <person name="Leigh N.D."/>
            <person name="Simon A."/>
            <person name="Yun M.H."/>
        </authorList>
    </citation>
    <scope>NUCLEOTIDE SEQUENCE</scope>
    <source>
        <strain evidence="1">20211129_DDA</strain>
        <tissue evidence="1">Liver</tissue>
    </source>
</reference>
<evidence type="ECO:0000313" key="1">
    <source>
        <dbReference type="EMBL" id="KAJ1104809.1"/>
    </source>
</evidence>
<sequence>MIRDARNPWKHSYFRVRSVPLSSDGARSVLVRDAVYGGCDKEVRGVQSASAAVRMLVEAKECENKVVLDYGRDSDKQEEGELHDVAEADVPIVQSVRSNGATASSVAVLQTSTMNPGNTAGW</sequence>
<dbReference type="Proteomes" id="UP001066276">
    <property type="component" value="Chromosome 9"/>
</dbReference>
<protein>
    <submittedName>
        <fullName evidence="1">Uncharacterized protein</fullName>
    </submittedName>
</protein>